<dbReference type="EMBL" id="PDCP01000065">
    <property type="protein sequence ID" value="PEG34408.1"/>
    <property type="molecule type" value="Genomic_DNA"/>
</dbReference>
<feature type="signal peptide" evidence="1">
    <location>
        <begin position="1"/>
        <end position="32"/>
    </location>
</feature>
<dbReference type="OrthoDB" id="4634551at2"/>
<organism evidence="3 4">
    <name type="scientific">Mycolicibacterium agri</name>
    <name type="common">Mycobacterium agri</name>
    <dbReference type="NCBI Taxonomy" id="36811"/>
    <lineage>
        <taxon>Bacteria</taxon>
        <taxon>Bacillati</taxon>
        <taxon>Actinomycetota</taxon>
        <taxon>Actinomycetes</taxon>
        <taxon>Mycobacteriales</taxon>
        <taxon>Mycobacteriaceae</taxon>
        <taxon>Mycolicibacterium</taxon>
    </lineage>
</organism>
<evidence type="ECO:0000313" key="3">
    <source>
        <dbReference type="EMBL" id="PEG34408.1"/>
    </source>
</evidence>
<proteinExistence type="predicted"/>
<dbReference type="Proteomes" id="UP000220914">
    <property type="component" value="Unassembled WGS sequence"/>
</dbReference>
<dbReference type="Proteomes" id="UP000465302">
    <property type="component" value="Unassembled WGS sequence"/>
</dbReference>
<name>A0A2A7MTB4_MYCAG</name>
<comment type="caution">
    <text evidence="3">The sequence shown here is derived from an EMBL/GenBank/DDBJ whole genome shotgun (WGS) entry which is preliminary data.</text>
</comment>
<evidence type="ECO:0000256" key="1">
    <source>
        <dbReference type="SAM" id="SignalP"/>
    </source>
</evidence>
<reference evidence="2" key="3">
    <citation type="submission" date="2020-02" db="EMBL/GenBank/DDBJ databases">
        <authorList>
            <person name="Matsumoto Y."/>
            <person name="Motooka D."/>
            <person name="Nakamura S."/>
        </authorList>
    </citation>
    <scope>NUCLEOTIDE SEQUENCE</scope>
    <source>
        <strain evidence="2">JCM 6377</strain>
    </source>
</reference>
<dbReference type="RefSeq" id="WP_097942878.1">
    <property type="nucleotide sequence ID" value="NZ_BLKS01000001.1"/>
</dbReference>
<dbReference type="EMBL" id="BLKS01000001">
    <property type="protein sequence ID" value="GFG49968.1"/>
    <property type="molecule type" value="Genomic_DNA"/>
</dbReference>
<keyword evidence="4" id="KW-1185">Reference proteome</keyword>
<feature type="chain" id="PRO_5038298507" evidence="1">
    <location>
        <begin position="33"/>
        <end position="104"/>
    </location>
</feature>
<reference evidence="2 5" key="2">
    <citation type="journal article" date="2019" name="Emerg. Microbes Infect.">
        <title>Comprehensive subspecies identification of 175 nontuberculous mycobacteria species based on 7547 genomic profiles.</title>
        <authorList>
            <person name="Matsumoto Y."/>
            <person name="Kinjo T."/>
            <person name="Motooka D."/>
            <person name="Nabeya D."/>
            <person name="Jung N."/>
            <person name="Uechi K."/>
            <person name="Horii T."/>
            <person name="Iida T."/>
            <person name="Fujita J."/>
            <person name="Nakamura S."/>
        </authorList>
    </citation>
    <scope>NUCLEOTIDE SEQUENCE [LARGE SCALE GENOMIC DNA]</scope>
    <source>
        <strain evidence="2 5">JCM 6377</strain>
    </source>
</reference>
<evidence type="ECO:0000313" key="4">
    <source>
        <dbReference type="Proteomes" id="UP000220914"/>
    </source>
</evidence>
<dbReference type="AlphaFoldDB" id="A0A2A7MTB4"/>
<reference evidence="3 4" key="1">
    <citation type="submission" date="2017-10" db="EMBL/GenBank/DDBJ databases">
        <title>The new phylogeny of genus Mycobacterium.</title>
        <authorList>
            <person name="Tortoli E."/>
            <person name="Trovato A."/>
            <person name="Cirillo D.M."/>
        </authorList>
    </citation>
    <scope>NUCLEOTIDE SEQUENCE [LARGE SCALE GENOMIC DNA]</scope>
    <source>
        <strain evidence="3 4">CCUG37673</strain>
    </source>
</reference>
<keyword evidence="1" id="KW-0732">Signal</keyword>
<accession>A0A2A7MTB4</accession>
<evidence type="ECO:0000313" key="5">
    <source>
        <dbReference type="Proteomes" id="UP000465302"/>
    </source>
</evidence>
<evidence type="ECO:0000313" key="2">
    <source>
        <dbReference type="EMBL" id="GFG49968.1"/>
    </source>
</evidence>
<gene>
    <name evidence="3" type="ORF">CQY20_25595</name>
    <name evidence="2" type="ORF">MAGR_14090</name>
</gene>
<sequence>MNTNRLLATVATAVGLTASLLLGFAASAGATAEEDFWECIADHQDTDGIGVCCVFYGGTYDDRAGECWDYPGATVMQDSSPGPKINPKRPALTRLPLTATLSPA</sequence>
<protein>
    <submittedName>
        <fullName evidence="3">Uncharacterized protein</fullName>
    </submittedName>
</protein>